<feature type="region of interest" description="Disordered" evidence="1">
    <location>
        <begin position="337"/>
        <end position="373"/>
    </location>
</feature>
<dbReference type="EMBL" id="JACZDF010000002">
    <property type="protein sequence ID" value="MBD9698939.1"/>
    <property type="molecule type" value="Genomic_DNA"/>
</dbReference>
<dbReference type="Pfam" id="PF01757">
    <property type="entry name" value="Acyl_transf_3"/>
    <property type="match status" value="1"/>
</dbReference>
<evidence type="ECO:0000313" key="4">
    <source>
        <dbReference type="EMBL" id="MBD9698939.1"/>
    </source>
</evidence>
<reference evidence="4 5" key="1">
    <citation type="submission" date="2020-09" db="EMBL/GenBank/DDBJ databases">
        <title>Flavimobilis rhizosphaerae sp. nov., isolated from rhizosphere soil of Spartina alterniflora.</title>
        <authorList>
            <person name="Hanqin C."/>
        </authorList>
    </citation>
    <scope>NUCLEOTIDE SEQUENCE [LARGE SCALE GENOMIC DNA]</scope>
    <source>
        <strain evidence="4 5">GY 10621</strain>
    </source>
</reference>
<dbReference type="InterPro" id="IPR002656">
    <property type="entry name" value="Acyl_transf_3_dom"/>
</dbReference>
<feature type="transmembrane region" description="Helical" evidence="2">
    <location>
        <begin position="12"/>
        <end position="30"/>
    </location>
</feature>
<dbReference type="PANTHER" id="PTHR37312:SF1">
    <property type="entry name" value="MEMBRANE-BOUND ACYLTRANSFERASE YKRP-RELATED"/>
    <property type="match status" value="1"/>
</dbReference>
<accession>A0ABR9DPV1</accession>
<dbReference type="RefSeq" id="WP_192278604.1">
    <property type="nucleotide sequence ID" value="NZ_JACZDF010000002.1"/>
</dbReference>
<keyword evidence="2" id="KW-1133">Transmembrane helix</keyword>
<dbReference type="PANTHER" id="PTHR37312">
    <property type="entry name" value="MEMBRANE-BOUND ACYLTRANSFERASE YKRP-RELATED"/>
    <property type="match status" value="1"/>
</dbReference>
<feature type="transmembrane region" description="Helical" evidence="2">
    <location>
        <begin position="185"/>
        <end position="202"/>
    </location>
</feature>
<protein>
    <submittedName>
        <fullName evidence="4">Acyltransferase family protein</fullName>
    </submittedName>
</protein>
<feature type="transmembrane region" description="Helical" evidence="2">
    <location>
        <begin position="36"/>
        <end position="54"/>
    </location>
</feature>
<keyword evidence="2" id="KW-0472">Membrane</keyword>
<name>A0ABR9DPV1_9MICO</name>
<evidence type="ECO:0000313" key="5">
    <source>
        <dbReference type="Proteomes" id="UP000642107"/>
    </source>
</evidence>
<feature type="transmembrane region" description="Helical" evidence="2">
    <location>
        <begin position="95"/>
        <end position="116"/>
    </location>
</feature>
<keyword evidence="5" id="KW-1185">Reference proteome</keyword>
<dbReference type="GO" id="GO:0016746">
    <property type="term" value="F:acyltransferase activity"/>
    <property type="evidence" value="ECO:0007669"/>
    <property type="project" value="UniProtKB-KW"/>
</dbReference>
<comment type="caution">
    <text evidence="4">The sequence shown here is derived from an EMBL/GenBank/DDBJ whole genome shotgun (WGS) entry which is preliminary data.</text>
</comment>
<organism evidence="4 5">
    <name type="scientific">Flavimobilis rhizosphaerae</name>
    <dbReference type="NCBI Taxonomy" id="2775421"/>
    <lineage>
        <taxon>Bacteria</taxon>
        <taxon>Bacillati</taxon>
        <taxon>Actinomycetota</taxon>
        <taxon>Actinomycetes</taxon>
        <taxon>Micrococcales</taxon>
        <taxon>Jonesiaceae</taxon>
        <taxon>Flavimobilis</taxon>
    </lineage>
</organism>
<feature type="transmembrane region" description="Helical" evidence="2">
    <location>
        <begin position="152"/>
        <end position="173"/>
    </location>
</feature>
<keyword evidence="4" id="KW-0012">Acyltransferase</keyword>
<keyword evidence="4" id="KW-0808">Transferase</keyword>
<dbReference type="Proteomes" id="UP000642107">
    <property type="component" value="Unassembled WGS sequence"/>
</dbReference>
<feature type="transmembrane region" description="Helical" evidence="2">
    <location>
        <begin position="260"/>
        <end position="277"/>
    </location>
</feature>
<evidence type="ECO:0000259" key="3">
    <source>
        <dbReference type="Pfam" id="PF01757"/>
    </source>
</evidence>
<feature type="transmembrane region" description="Helical" evidence="2">
    <location>
        <begin position="66"/>
        <end position="83"/>
    </location>
</feature>
<proteinExistence type="predicted"/>
<gene>
    <name evidence="4" type="ORF">IGS67_05445</name>
</gene>
<evidence type="ECO:0000256" key="1">
    <source>
        <dbReference type="SAM" id="MobiDB-lite"/>
    </source>
</evidence>
<keyword evidence="2" id="KW-0812">Transmembrane</keyword>
<dbReference type="InterPro" id="IPR052734">
    <property type="entry name" value="Nod_factor_acetyltransferase"/>
</dbReference>
<feature type="domain" description="Acyltransferase 3" evidence="3">
    <location>
        <begin position="6"/>
        <end position="306"/>
    </location>
</feature>
<feature type="transmembrane region" description="Helical" evidence="2">
    <location>
        <begin position="128"/>
        <end position="146"/>
    </location>
</feature>
<evidence type="ECO:0000256" key="2">
    <source>
        <dbReference type="SAM" id="Phobius"/>
    </source>
</evidence>
<feature type="transmembrane region" description="Helical" evidence="2">
    <location>
        <begin position="289"/>
        <end position="307"/>
    </location>
</feature>
<feature type="transmembrane region" description="Helical" evidence="2">
    <location>
        <begin position="227"/>
        <end position="248"/>
    </location>
</feature>
<sequence>MTTRDPYLDNARGLLIGLVVLGHVLTPLATREADVLNLWIYSFHMAAFVTVSGYVARGWVGSPRQAAAIVTSLVVPYVLLDLAHEAIASVQDGTAIRVTLLTPAFTLWFLVALALWRLATPVLRVLRHPLAVAVVLSLALPFERALDSTLSLGRVVGFLPFYVLGACATPATLARVRGLGRRWRLVGGAYLVALLVVCVVVEDRVHRGWFFLDGSYRELELDPVPGLVIRALALAGGLLGTLAILLVAPRGDSWLTRWGRNSLAIYIVHALLVRPFLGSGTLKALEGPWVVAAAVGVAAVLTAILALDPVARGVDALVRPAWLGRLLTDREAAARRGAPADAARSGTEVHSAEVRSGTETTGVPGDEQSRPAQ</sequence>